<organism evidence="2 3">
    <name type="scientific">Actinokineospora soli</name>
    <dbReference type="NCBI Taxonomy" id="1048753"/>
    <lineage>
        <taxon>Bacteria</taxon>
        <taxon>Bacillati</taxon>
        <taxon>Actinomycetota</taxon>
        <taxon>Actinomycetes</taxon>
        <taxon>Pseudonocardiales</taxon>
        <taxon>Pseudonocardiaceae</taxon>
        <taxon>Actinokineospora</taxon>
    </lineage>
</organism>
<gene>
    <name evidence="2" type="ORF">ACFQV2_32585</name>
</gene>
<accession>A0ABW2TUB3</accession>
<dbReference type="SUPFAM" id="SSF53067">
    <property type="entry name" value="Actin-like ATPase domain"/>
    <property type="match status" value="1"/>
</dbReference>
<reference evidence="3" key="1">
    <citation type="journal article" date="2019" name="Int. J. Syst. Evol. Microbiol.">
        <title>The Global Catalogue of Microorganisms (GCM) 10K type strain sequencing project: providing services to taxonomists for standard genome sequencing and annotation.</title>
        <authorList>
            <consortium name="The Broad Institute Genomics Platform"/>
            <consortium name="The Broad Institute Genome Sequencing Center for Infectious Disease"/>
            <person name="Wu L."/>
            <person name="Ma J."/>
        </authorList>
    </citation>
    <scope>NUCLEOTIDE SEQUENCE [LARGE SCALE GENOMIC DNA]</scope>
    <source>
        <strain evidence="3">JCM 17695</strain>
    </source>
</reference>
<evidence type="ECO:0000313" key="3">
    <source>
        <dbReference type="Proteomes" id="UP001596512"/>
    </source>
</evidence>
<dbReference type="Proteomes" id="UP001596512">
    <property type="component" value="Unassembled WGS sequence"/>
</dbReference>
<sequence>MTHPPDWGAYRRGLLRDALAAAGFPGPLLLPTVVAAGEAEHAVAPLRPGQSLGVALLGGRHVEFAVLVRGQTAFELADHAAPPEPAAGAALDDLLADLGGRAVKERLSTAVEVAVGDAVVTRAAFADLARPLLTRSLDAFHAYLSAHRPDRATVAGGTARVPLVTTLIDALPAPTTLREDPATAPARGAALAARPRLPAPRASGSHPGMRPVRGPEGSDPALRPAGSNPRMLPVGARAALDELDTVVSHPGFPPVRLPADSEPPPRPPVEITPLEPPPRRFPRARRGRGDA</sequence>
<dbReference type="EMBL" id="JBHTEY010000004">
    <property type="protein sequence ID" value="MFC7617457.1"/>
    <property type="molecule type" value="Genomic_DNA"/>
</dbReference>
<feature type="compositionally biased region" description="Pro residues" evidence="1">
    <location>
        <begin position="251"/>
        <end position="276"/>
    </location>
</feature>
<dbReference type="Gene3D" id="3.90.640.10">
    <property type="entry name" value="Actin, Chain A, domain 4"/>
    <property type="match status" value="1"/>
</dbReference>
<dbReference type="InterPro" id="IPR043129">
    <property type="entry name" value="ATPase_NBD"/>
</dbReference>
<evidence type="ECO:0008006" key="4">
    <source>
        <dbReference type="Google" id="ProtNLM"/>
    </source>
</evidence>
<feature type="region of interest" description="Disordered" evidence="1">
    <location>
        <begin position="176"/>
        <end position="291"/>
    </location>
</feature>
<proteinExistence type="predicted"/>
<feature type="compositionally biased region" description="Low complexity" evidence="1">
    <location>
        <begin position="182"/>
        <end position="202"/>
    </location>
</feature>
<evidence type="ECO:0000313" key="2">
    <source>
        <dbReference type="EMBL" id="MFC7617457.1"/>
    </source>
</evidence>
<feature type="compositionally biased region" description="Basic residues" evidence="1">
    <location>
        <begin position="280"/>
        <end position="291"/>
    </location>
</feature>
<protein>
    <recommendedName>
        <fullName evidence="4">Crp/Fnr family transcriptional regulator</fullName>
    </recommendedName>
</protein>
<name>A0ABW2TUB3_9PSEU</name>
<keyword evidence="3" id="KW-1185">Reference proteome</keyword>
<comment type="caution">
    <text evidence="2">The sequence shown here is derived from an EMBL/GenBank/DDBJ whole genome shotgun (WGS) entry which is preliminary data.</text>
</comment>
<evidence type="ECO:0000256" key="1">
    <source>
        <dbReference type="SAM" id="MobiDB-lite"/>
    </source>
</evidence>
<dbReference type="Gene3D" id="3.30.420.40">
    <property type="match status" value="2"/>
</dbReference>